<gene>
    <name evidence="3" type="ORF">OKIOD_LOCUS5189</name>
</gene>
<feature type="transmembrane region" description="Helical" evidence="2">
    <location>
        <begin position="49"/>
        <end position="69"/>
    </location>
</feature>
<dbReference type="EMBL" id="OU015569">
    <property type="protein sequence ID" value="CAG5094517.1"/>
    <property type="molecule type" value="Genomic_DNA"/>
</dbReference>
<feature type="compositionally biased region" description="Basic residues" evidence="1">
    <location>
        <begin position="181"/>
        <end position="191"/>
    </location>
</feature>
<evidence type="ECO:0000313" key="3">
    <source>
        <dbReference type="EMBL" id="CAG5094517.1"/>
    </source>
</evidence>
<keyword evidence="2" id="KW-1133">Transmembrane helix</keyword>
<proteinExistence type="predicted"/>
<sequence>MGCSNACPAILRINRWAIIIVSAFSLFALTLFVIKKTSTECPYIKDKKMHYYFYATIAAGLFTLAAFCIGRCIQMRKNNSSNKSHWQFKFNIPALCLNIAPLIFGIYVLASAEGERTSELDKNHAYPENYCYPLMWKAFLAAIITSSIFLAYCFVEILIIRCCLWDVADKNDPSRENLRMSYRHTKPKKTSSSRLAGHSRSGRNNYHRGSAHDPFGTAH</sequence>
<accession>A0ABN7S7E8</accession>
<feature type="region of interest" description="Disordered" evidence="1">
    <location>
        <begin position="178"/>
        <end position="219"/>
    </location>
</feature>
<feature type="transmembrane region" description="Helical" evidence="2">
    <location>
        <begin position="90"/>
        <end position="110"/>
    </location>
</feature>
<organism evidence="3 4">
    <name type="scientific">Oikopleura dioica</name>
    <name type="common">Tunicate</name>
    <dbReference type="NCBI Taxonomy" id="34765"/>
    <lineage>
        <taxon>Eukaryota</taxon>
        <taxon>Metazoa</taxon>
        <taxon>Chordata</taxon>
        <taxon>Tunicata</taxon>
        <taxon>Appendicularia</taxon>
        <taxon>Copelata</taxon>
        <taxon>Oikopleuridae</taxon>
        <taxon>Oikopleura</taxon>
    </lineage>
</organism>
<evidence type="ECO:0000313" key="4">
    <source>
        <dbReference type="Proteomes" id="UP001158576"/>
    </source>
</evidence>
<dbReference type="Proteomes" id="UP001158576">
    <property type="component" value="Chromosome XSR"/>
</dbReference>
<evidence type="ECO:0000256" key="2">
    <source>
        <dbReference type="SAM" id="Phobius"/>
    </source>
</evidence>
<feature type="transmembrane region" description="Helical" evidence="2">
    <location>
        <begin position="138"/>
        <end position="160"/>
    </location>
</feature>
<keyword evidence="4" id="KW-1185">Reference proteome</keyword>
<protein>
    <submittedName>
        <fullName evidence="3">Oidioi.mRNA.OKI2018_I69.XSR.g13631.t1.cds</fullName>
    </submittedName>
</protein>
<name>A0ABN7S7E8_OIKDI</name>
<evidence type="ECO:0000256" key="1">
    <source>
        <dbReference type="SAM" id="MobiDB-lite"/>
    </source>
</evidence>
<keyword evidence="2" id="KW-0812">Transmembrane</keyword>
<reference evidence="3 4" key="1">
    <citation type="submission" date="2021-04" db="EMBL/GenBank/DDBJ databases">
        <authorList>
            <person name="Bliznina A."/>
        </authorList>
    </citation>
    <scope>NUCLEOTIDE SEQUENCE [LARGE SCALE GENOMIC DNA]</scope>
</reference>
<feature type="transmembrane region" description="Helical" evidence="2">
    <location>
        <begin position="16"/>
        <end position="34"/>
    </location>
</feature>
<keyword evidence="2" id="KW-0472">Membrane</keyword>